<dbReference type="Pfam" id="PF11378">
    <property type="entry name" value="DUF3181"/>
    <property type="match status" value="1"/>
</dbReference>
<proteinExistence type="predicted"/>
<evidence type="ECO:0000313" key="2">
    <source>
        <dbReference type="EMBL" id="CAD8928858.1"/>
    </source>
</evidence>
<organism evidence="1">
    <name type="scientific">Picochlorum oklahomense</name>
    <dbReference type="NCBI Taxonomy" id="249345"/>
    <lineage>
        <taxon>Eukaryota</taxon>
        <taxon>Viridiplantae</taxon>
        <taxon>Chlorophyta</taxon>
        <taxon>core chlorophytes</taxon>
        <taxon>Trebouxiophyceae</taxon>
        <taxon>Trebouxiophyceae incertae sedis</taxon>
        <taxon>Picochlorum</taxon>
    </lineage>
</organism>
<accession>A0A6T5X366</accession>
<dbReference type="EMBL" id="HBFV01001784">
    <property type="protein sequence ID" value="CAD8928857.1"/>
    <property type="molecule type" value="Transcribed_RNA"/>
</dbReference>
<dbReference type="InterPro" id="IPR021518">
    <property type="entry name" value="DUF3181"/>
</dbReference>
<protein>
    <submittedName>
        <fullName evidence="1">Uncharacterized protein</fullName>
    </submittedName>
</protein>
<gene>
    <name evidence="1" type="ORF">POKL1161_LOCUS1210</name>
    <name evidence="2" type="ORF">POKL1161_LOCUS1211</name>
</gene>
<reference evidence="1" key="1">
    <citation type="submission" date="2021-01" db="EMBL/GenBank/DDBJ databases">
        <authorList>
            <person name="Corre E."/>
            <person name="Pelletier E."/>
            <person name="Niang G."/>
            <person name="Scheremetjew M."/>
            <person name="Finn R."/>
            <person name="Kale V."/>
            <person name="Holt S."/>
            <person name="Cochrane G."/>
            <person name="Meng A."/>
            <person name="Brown T."/>
            <person name="Cohen L."/>
        </authorList>
    </citation>
    <scope>NUCLEOTIDE SEQUENCE</scope>
    <source>
        <strain evidence="1">CCMP2329</strain>
    </source>
</reference>
<evidence type="ECO:0000313" key="1">
    <source>
        <dbReference type="EMBL" id="CAD8928857.1"/>
    </source>
</evidence>
<name>A0A6T5X366_9CHLO</name>
<dbReference type="AlphaFoldDB" id="A0A6T5X366"/>
<dbReference type="EMBL" id="HBFV01001785">
    <property type="protein sequence ID" value="CAD8928858.1"/>
    <property type="molecule type" value="Transcribed_RNA"/>
</dbReference>
<sequence length="169" mass="18364">MIRQGIPSSSGIGRPIAVLGRRHTTTYRCMTIYRKSGRPVLRVGAGGGIDGWFDLASFVATSSSNKGPYEELIDAIGKDCYIDIAGWHLFLKDIKVEGQTSLATVLGTKLGEDMMSRGSCDGRDVEDALKKVPIKLGQGKMTVALKDVMPSFCVSDLVDLCEEFAQRNM</sequence>